<dbReference type="CDD" id="cd22997">
    <property type="entry name" value="GT_LH"/>
    <property type="match status" value="1"/>
</dbReference>
<accession>A0AAD7GMN8</accession>
<reference evidence="1" key="1">
    <citation type="submission" date="2023-03" db="EMBL/GenBank/DDBJ databases">
        <title>Massive genome expansion in bonnet fungi (Mycena s.s.) driven by repeated elements and novel gene families across ecological guilds.</title>
        <authorList>
            <consortium name="Lawrence Berkeley National Laboratory"/>
            <person name="Harder C.B."/>
            <person name="Miyauchi S."/>
            <person name="Viragh M."/>
            <person name="Kuo A."/>
            <person name="Thoen E."/>
            <person name="Andreopoulos B."/>
            <person name="Lu D."/>
            <person name="Skrede I."/>
            <person name="Drula E."/>
            <person name="Henrissat B."/>
            <person name="Morin E."/>
            <person name="Kohler A."/>
            <person name="Barry K."/>
            <person name="LaButti K."/>
            <person name="Morin E."/>
            <person name="Salamov A."/>
            <person name="Lipzen A."/>
            <person name="Mereny Z."/>
            <person name="Hegedus B."/>
            <person name="Baldrian P."/>
            <person name="Stursova M."/>
            <person name="Weitz H."/>
            <person name="Taylor A."/>
            <person name="Grigoriev I.V."/>
            <person name="Nagy L.G."/>
            <person name="Martin F."/>
            <person name="Kauserud H."/>
        </authorList>
    </citation>
    <scope>NUCLEOTIDE SEQUENCE</scope>
    <source>
        <strain evidence="1">CBHHK067</strain>
    </source>
</reference>
<evidence type="ECO:0000313" key="1">
    <source>
        <dbReference type="EMBL" id="KAJ7701865.1"/>
    </source>
</evidence>
<comment type="caution">
    <text evidence="1">The sequence shown here is derived from an EMBL/GenBank/DDBJ whole genome shotgun (WGS) entry which is preliminary data.</text>
</comment>
<gene>
    <name evidence="1" type="ORF">B0H17DRAFT_1044973</name>
</gene>
<dbReference type="Proteomes" id="UP001221757">
    <property type="component" value="Unassembled WGS sequence"/>
</dbReference>
<protein>
    <submittedName>
        <fullName evidence="1">Uncharacterized protein</fullName>
    </submittedName>
</protein>
<dbReference type="EMBL" id="JARKIE010000016">
    <property type="protein sequence ID" value="KAJ7701865.1"/>
    <property type="molecule type" value="Genomic_DNA"/>
</dbReference>
<proteinExistence type="predicted"/>
<name>A0AAD7GMN8_MYCRO</name>
<organism evidence="1 2">
    <name type="scientific">Mycena rosella</name>
    <name type="common">Pink bonnet</name>
    <name type="synonym">Agaricus rosellus</name>
    <dbReference type="NCBI Taxonomy" id="1033263"/>
    <lineage>
        <taxon>Eukaryota</taxon>
        <taxon>Fungi</taxon>
        <taxon>Dikarya</taxon>
        <taxon>Basidiomycota</taxon>
        <taxon>Agaricomycotina</taxon>
        <taxon>Agaricomycetes</taxon>
        <taxon>Agaricomycetidae</taxon>
        <taxon>Agaricales</taxon>
        <taxon>Marasmiineae</taxon>
        <taxon>Mycenaceae</taxon>
        <taxon>Mycena</taxon>
    </lineage>
</organism>
<evidence type="ECO:0000313" key="2">
    <source>
        <dbReference type="Proteomes" id="UP001221757"/>
    </source>
</evidence>
<sequence>MQPACREVPQSPVPEIAYEGVGKAPRWANSGTVIGTVKSMKEVYGDLVAQMPETTSVGDQGIFNEFLHQGRITLDYWSRLFWANAHNVNSGTVVNTRYPVSAFKDDTVPYHLLPPMLYFSRTGEYPVAIHFNDRPHKSLLEKWWGNLWWTKPGFKLVWEKRLETGTMQFAHNGSTVRWGDLCGDMPI</sequence>
<keyword evidence="2" id="KW-1185">Reference proteome</keyword>
<dbReference type="AlphaFoldDB" id="A0AAD7GMN8"/>